<evidence type="ECO:0000256" key="8">
    <source>
        <dbReference type="SAM" id="MobiDB-lite"/>
    </source>
</evidence>
<dbReference type="InterPro" id="IPR013037">
    <property type="entry name" value="Clathrin_b-adaptin_app_Ig-like"/>
</dbReference>
<dbReference type="SMART" id="SM00809">
    <property type="entry name" value="Alpha_adaptinC2"/>
    <property type="match status" value="1"/>
</dbReference>
<dbReference type="Pfam" id="PF01602">
    <property type="entry name" value="Adaptin_N"/>
    <property type="match status" value="1"/>
</dbReference>
<dbReference type="GO" id="GO:0030276">
    <property type="term" value="F:clathrin binding"/>
    <property type="evidence" value="ECO:0007669"/>
    <property type="project" value="InterPro"/>
</dbReference>
<comment type="subcellular location">
    <subcellularLocation>
        <location evidence="6">Endomembrane system</location>
        <topology evidence="6">Peripheral membrane protein</topology>
        <orientation evidence="6">Cytoplasmic side</orientation>
    </subcellularLocation>
</comment>
<dbReference type="SUPFAM" id="SSF55711">
    <property type="entry name" value="Subdomain of clathrin and coatomer appendage domain"/>
    <property type="match status" value="1"/>
</dbReference>
<dbReference type="PANTHER" id="PTHR11134">
    <property type="entry name" value="ADAPTOR COMPLEX SUBUNIT BETA FAMILY MEMBER"/>
    <property type="match status" value="1"/>
</dbReference>
<dbReference type="SUPFAM" id="SSF48371">
    <property type="entry name" value="ARM repeat"/>
    <property type="match status" value="1"/>
</dbReference>
<evidence type="ECO:0000256" key="3">
    <source>
        <dbReference type="ARBA" id="ARBA00022927"/>
    </source>
</evidence>
<keyword evidence="5 7" id="KW-0472">Membrane</keyword>
<organism evidence="11">
    <name type="scientific">Triatoma infestans</name>
    <name type="common">Assassin bug</name>
    <dbReference type="NCBI Taxonomy" id="30076"/>
    <lineage>
        <taxon>Eukaryota</taxon>
        <taxon>Metazoa</taxon>
        <taxon>Ecdysozoa</taxon>
        <taxon>Arthropoda</taxon>
        <taxon>Hexapoda</taxon>
        <taxon>Insecta</taxon>
        <taxon>Pterygota</taxon>
        <taxon>Neoptera</taxon>
        <taxon>Paraneoptera</taxon>
        <taxon>Hemiptera</taxon>
        <taxon>Heteroptera</taxon>
        <taxon>Panheteroptera</taxon>
        <taxon>Cimicomorpha</taxon>
        <taxon>Reduviidae</taxon>
        <taxon>Triatominae</taxon>
        <taxon>Triatoma</taxon>
    </lineage>
</organism>
<name>A0A023F5S2_TRIIF</name>
<feature type="region of interest" description="Disordered" evidence="8">
    <location>
        <begin position="594"/>
        <end position="622"/>
    </location>
</feature>
<dbReference type="FunFam" id="1.25.10.10:FF:000002">
    <property type="entry name" value="AP complex subunit beta"/>
    <property type="match status" value="1"/>
</dbReference>
<dbReference type="InterPro" id="IPR009028">
    <property type="entry name" value="Coatomer/calthrin_app_sub_C"/>
</dbReference>
<dbReference type="GO" id="GO:0016192">
    <property type="term" value="P:vesicle-mediated transport"/>
    <property type="evidence" value="ECO:0007669"/>
    <property type="project" value="InterPro"/>
</dbReference>
<dbReference type="GO" id="GO:0030131">
    <property type="term" value="C:clathrin adaptor complex"/>
    <property type="evidence" value="ECO:0007669"/>
    <property type="project" value="InterPro"/>
</dbReference>
<dbReference type="Gene3D" id="2.60.40.1150">
    <property type="match status" value="1"/>
</dbReference>
<dbReference type="InterPro" id="IPR008152">
    <property type="entry name" value="Clathrin_a/b/g-adaptin_app_Ig"/>
</dbReference>
<dbReference type="SUPFAM" id="SSF49348">
    <property type="entry name" value="Clathrin adaptor appendage domain"/>
    <property type="match status" value="1"/>
</dbReference>
<dbReference type="InterPro" id="IPR012295">
    <property type="entry name" value="TBP_dom_sf"/>
</dbReference>
<dbReference type="Pfam" id="PF02883">
    <property type="entry name" value="Alpha_adaptinC2"/>
    <property type="match status" value="1"/>
</dbReference>
<keyword evidence="3 7" id="KW-0653">Protein transport</keyword>
<dbReference type="SMART" id="SM01020">
    <property type="entry name" value="B2-adapt-app_C"/>
    <property type="match status" value="1"/>
</dbReference>
<dbReference type="Pfam" id="PF09066">
    <property type="entry name" value="B2-adapt-app_C"/>
    <property type="match status" value="1"/>
</dbReference>
<dbReference type="GO" id="GO:0006886">
    <property type="term" value="P:intracellular protein transport"/>
    <property type="evidence" value="ECO:0007669"/>
    <property type="project" value="InterPro"/>
</dbReference>
<accession>A0A023F5S2</accession>
<evidence type="ECO:0000313" key="11">
    <source>
        <dbReference type="EMBL" id="JAC16522.1"/>
    </source>
</evidence>
<dbReference type="FunFam" id="2.60.40.1150:FF:000001">
    <property type="entry name" value="AP complex subunit beta"/>
    <property type="match status" value="1"/>
</dbReference>
<dbReference type="FunFam" id="3.30.310.10:FF:000003">
    <property type="entry name" value="AP complex subunit beta"/>
    <property type="match status" value="1"/>
</dbReference>
<protein>
    <recommendedName>
        <fullName evidence="7">AP complex subunit beta</fullName>
    </recommendedName>
</protein>
<dbReference type="InterPro" id="IPR015151">
    <property type="entry name" value="B-adaptin_app_sub_C"/>
</dbReference>
<sequence>MTDSKYFTTTKKGEIFELKSELNSDKKEKKREAVKKVIASMTVGKDVSALFPDVVNCMQTDNLELKKLVYLYLMNYAKSQPDMAIMAVNTFVKDCEDANPLIRALAVRTMGCIRVDKITEYLCEPLRKCLKDEDPYVRKTAAVCVAKLYDINAQLVEDQGFLDQLKDLLSDSNPMVVANAVAALSEMNEASVSGSPLIEMNAQTINKLLTALNECTEWGQVFILDSLANYSPKDEREAQSICERITPRLAHANAAVVLSAVKVLMKFMEMLPADSDFVSTLTKKLAPPLVTLLSSEPEVQYVALRNINLIVQKRPDILKHEMKVFFVKYNDPIYVKLEKLDIMIRLASQANIAQVLSELKEYATEVDVDFVRKAVRAIGRCAIKVEQSAERCVSTLLDLIHTKVNYVVQEAIVVIKDIFRKYPNKYESIISTLCENLDTLDEPEARASMIWIIGEYAERIDNADELLESFLEGFHDENTQVQLQLLTAIVKLFLKRPTDTQELVQQVLSLATQDSDNPDLRDRGFIYWRLLSTDPAAAKEVVLAEKPLISEETDLLEPTLLDELICHISSLASVYHKPPTAFVEGRAGLRKSLPARTGSQEGMHDAGNTAGAGSAMAGGNQPQVIPSQDSLIGDLLSMDIGAPTISSVPPATNQVSQQPVDLLGLDSLLGGVGDTNLTNTNVSQSTTGLLGDIFGLGTPQLTMYSSPKTLWLSAERAKGCEIYGTFSRKNGQIYMDMTITNKAMQPMTGFAIQLNKNSFGVTPARALQVLNPLPPGMSHETSLPLNTTGAIQRMEPLTNLQVAVKNNIDVFYFACIIPMNVFFTDDGQMDKRVFLATWKDIPAQNEVQYTLTNIQGNADMVVQKMQQNNIFTIAKRNVEGQDMLYQSVKLTNGIWVLIELKIQPGNPNITLSLKSRALDIAAGIFQAYDAILH</sequence>
<keyword evidence="2 7" id="KW-0813">Transport</keyword>
<evidence type="ECO:0000256" key="5">
    <source>
        <dbReference type="ARBA" id="ARBA00023136"/>
    </source>
</evidence>
<keyword evidence="4" id="KW-0007">Acetylation</keyword>
<evidence type="ECO:0000256" key="6">
    <source>
        <dbReference type="ARBA" id="ARBA00029433"/>
    </source>
</evidence>
<dbReference type="AlphaFoldDB" id="A0A023F5S2"/>
<dbReference type="InterPro" id="IPR026739">
    <property type="entry name" value="AP_beta"/>
</dbReference>
<dbReference type="InterPro" id="IPR016024">
    <property type="entry name" value="ARM-type_fold"/>
</dbReference>
<evidence type="ECO:0000259" key="10">
    <source>
        <dbReference type="SMART" id="SM01020"/>
    </source>
</evidence>
<evidence type="ECO:0000256" key="4">
    <source>
        <dbReference type="ARBA" id="ARBA00022990"/>
    </source>
</evidence>
<dbReference type="InterPro" id="IPR013041">
    <property type="entry name" value="Clathrin_app_Ig-like_sf"/>
</dbReference>
<dbReference type="InterPro" id="IPR011989">
    <property type="entry name" value="ARM-like"/>
</dbReference>
<evidence type="ECO:0000256" key="1">
    <source>
        <dbReference type="ARBA" id="ARBA00006613"/>
    </source>
</evidence>
<comment type="similarity">
    <text evidence="1 7">Belongs to the adaptor complexes large subunit family.</text>
</comment>
<dbReference type="EMBL" id="GBBI01002190">
    <property type="protein sequence ID" value="JAC16522.1"/>
    <property type="molecule type" value="mRNA"/>
</dbReference>
<dbReference type="PIRSF" id="PIRSF002291">
    <property type="entry name" value="AP_complex_beta"/>
    <property type="match status" value="1"/>
</dbReference>
<dbReference type="InterPro" id="IPR016342">
    <property type="entry name" value="AP_complex_bsu_1_2_4"/>
</dbReference>
<dbReference type="GO" id="GO:0012505">
    <property type="term" value="C:endomembrane system"/>
    <property type="evidence" value="ECO:0007669"/>
    <property type="project" value="UniProtKB-SubCell"/>
</dbReference>
<proteinExistence type="evidence at transcript level"/>
<evidence type="ECO:0000256" key="2">
    <source>
        <dbReference type="ARBA" id="ARBA00022448"/>
    </source>
</evidence>
<reference evidence="11" key="1">
    <citation type="journal article" date="2014" name="PLoS Negl. Trop. Dis.">
        <title>An updated insight into the Sialotranscriptome of Triatoma infestans: developmental stage and geographic variations.</title>
        <authorList>
            <person name="Schwarz A."/>
            <person name="Medrano-Mercado N."/>
            <person name="Schaub G.A."/>
            <person name="Struchiner C.J."/>
            <person name="Bargues M.D."/>
            <person name="Levy M.Z."/>
            <person name="Ribeiro J.M."/>
        </authorList>
    </citation>
    <scope>NUCLEOTIDE SEQUENCE</scope>
    <source>
        <strain evidence="11">Chile</strain>
        <tissue evidence="11">Salivary glands</tissue>
    </source>
</reference>
<feature type="domain" description="Clathrin adaptor alpha/beta/gamma-adaptin appendage Ig-like subdomain" evidence="9">
    <location>
        <begin position="704"/>
        <end position="814"/>
    </location>
</feature>
<dbReference type="InterPro" id="IPR002553">
    <property type="entry name" value="Clathrin/coatomer_adapt-like_N"/>
</dbReference>
<feature type="domain" description="Beta-adaptin appendage C-terminal subdomain" evidence="10">
    <location>
        <begin position="823"/>
        <end position="933"/>
    </location>
</feature>
<dbReference type="Gene3D" id="3.30.310.10">
    <property type="entry name" value="TATA-Binding Protein"/>
    <property type="match status" value="1"/>
</dbReference>
<evidence type="ECO:0000256" key="7">
    <source>
        <dbReference type="PIRNR" id="PIRNR002291"/>
    </source>
</evidence>
<evidence type="ECO:0000259" key="9">
    <source>
        <dbReference type="SMART" id="SM00809"/>
    </source>
</evidence>
<dbReference type="Gene3D" id="1.25.10.10">
    <property type="entry name" value="Leucine-rich Repeat Variant"/>
    <property type="match status" value="1"/>
</dbReference>